<comment type="similarity">
    <text evidence="2">Belongs to the bacterial solute-binding protein 5 family.</text>
</comment>
<accession>A0A2T7SNJ9</accession>
<dbReference type="OrthoDB" id="9801912at2"/>
<dbReference type="InterPro" id="IPR030678">
    <property type="entry name" value="Peptide/Ni-bd"/>
</dbReference>
<dbReference type="GO" id="GO:0042597">
    <property type="term" value="C:periplasmic space"/>
    <property type="evidence" value="ECO:0007669"/>
    <property type="project" value="UniProtKB-ARBA"/>
</dbReference>
<dbReference type="FunFam" id="3.10.105.10:FF:000012">
    <property type="entry name" value="Peptide/nickel transport system substrate-binding protein"/>
    <property type="match status" value="1"/>
</dbReference>
<evidence type="ECO:0000256" key="1">
    <source>
        <dbReference type="ARBA" id="ARBA00004196"/>
    </source>
</evidence>
<dbReference type="InterPro" id="IPR039424">
    <property type="entry name" value="SBP_5"/>
</dbReference>
<dbReference type="STRING" id="1440053.GCA_000718095_04042"/>
<evidence type="ECO:0000259" key="6">
    <source>
        <dbReference type="Pfam" id="PF00496"/>
    </source>
</evidence>
<feature type="signal peptide" evidence="5">
    <location>
        <begin position="1"/>
        <end position="26"/>
    </location>
</feature>
<evidence type="ECO:0000313" key="7">
    <source>
        <dbReference type="EMBL" id="PVE04502.1"/>
    </source>
</evidence>
<dbReference type="AlphaFoldDB" id="A0A2T7SNJ9"/>
<dbReference type="RefSeq" id="WP_030353071.1">
    <property type="nucleotide sequence ID" value="NZ_AZSP01000387.1"/>
</dbReference>
<evidence type="ECO:0000256" key="2">
    <source>
        <dbReference type="ARBA" id="ARBA00005695"/>
    </source>
</evidence>
<dbReference type="Proteomes" id="UP000245992">
    <property type="component" value="Unassembled WGS sequence"/>
</dbReference>
<dbReference type="EMBL" id="AZSP01000387">
    <property type="protein sequence ID" value="PVE04502.1"/>
    <property type="molecule type" value="Genomic_DNA"/>
</dbReference>
<dbReference type="SUPFAM" id="SSF53850">
    <property type="entry name" value="Periplasmic binding protein-like II"/>
    <property type="match status" value="1"/>
</dbReference>
<dbReference type="PROSITE" id="PS51257">
    <property type="entry name" value="PROKAR_LIPOPROTEIN"/>
    <property type="match status" value="1"/>
</dbReference>
<evidence type="ECO:0000256" key="4">
    <source>
        <dbReference type="ARBA" id="ARBA00022729"/>
    </source>
</evidence>
<dbReference type="InterPro" id="IPR000914">
    <property type="entry name" value="SBP_5_dom"/>
</dbReference>
<dbReference type="GO" id="GO:0030313">
    <property type="term" value="C:cell envelope"/>
    <property type="evidence" value="ECO:0007669"/>
    <property type="project" value="UniProtKB-SubCell"/>
</dbReference>
<dbReference type="GO" id="GO:0043190">
    <property type="term" value="C:ATP-binding cassette (ABC) transporter complex"/>
    <property type="evidence" value="ECO:0007669"/>
    <property type="project" value="InterPro"/>
</dbReference>
<dbReference type="PANTHER" id="PTHR30290:SF10">
    <property type="entry name" value="PERIPLASMIC OLIGOPEPTIDE-BINDING PROTEIN-RELATED"/>
    <property type="match status" value="1"/>
</dbReference>
<dbReference type="PIRSF" id="PIRSF002741">
    <property type="entry name" value="MppA"/>
    <property type="match status" value="1"/>
</dbReference>
<gene>
    <name evidence="7" type="ORF">Y717_11360</name>
</gene>
<protein>
    <submittedName>
        <fullName evidence="7">Solute binding transport lipoprotein</fullName>
    </submittedName>
</protein>
<keyword evidence="8" id="KW-1185">Reference proteome</keyword>
<keyword evidence="4 5" id="KW-0732">Signal</keyword>
<feature type="chain" id="PRO_5039144509" evidence="5">
    <location>
        <begin position="27"/>
        <end position="526"/>
    </location>
</feature>
<evidence type="ECO:0000256" key="3">
    <source>
        <dbReference type="ARBA" id="ARBA00022448"/>
    </source>
</evidence>
<keyword evidence="7" id="KW-0449">Lipoprotein</keyword>
<name>A0A2T7SNJ9_9ACTN</name>
<organism evidence="7 8">
    <name type="scientific">Streptomyces scopuliridis RB72</name>
    <dbReference type="NCBI Taxonomy" id="1440053"/>
    <lineage>
        <taxon>Bacteria</taxon>
        <taxon>Bacillati</taxon>
        <taxon>Actinomycetota</taxon>
        <taxon>Actinomycetes</taxon>
        <taxon>Kitasatosporales</taxon>
        <taxon>Streptomycetaceae</taxon>
        <taxon>Streptomyces</taxon>
    </lineage>
</organism>
<dbReference type="GO" id="GO:0015833">
    <property type="term" value="P:peptide transport"/>
    <property type="evidence" value="ECO:0007669"/>
    <property type="project" value="TreeGrafter"/>
</dbReference>
<dbReference type="Pfam" id="PF00496">
    <property type="entry name" value="SBP_bac_5"/>
    <property type="match status" value="1"/>
</dbReference>
<reference evidence="7 8" key="1">
    <citation type="submission" date="2013-12" db="EMBL/GenBank/DDBJ databases">
        <title>Annotated genome of Streptomyces scopuliridis.</title>
        <authorList>
            <person name="Olson J.B."/>
        </authorList>
    </citation>
    <scope>NUCLEOTIDE SEQUENCE [LARGE SCALE GENOMIC DNA]</scope>
    <source>
        <strain evidence="7 8">RB72</strain>
    </source>
</reference>
<evidence type="ECO:0000313" key="8">
    <source>
        <dbReference type="Proteomes" id="UP000245992"/>
    </source>
</evidence>
<keyword evidence="3" id="KW-0813">Transport</keyword>
<dbReference type="Gene3D" id="3.40.190.10">
    <property type="entry name" value="Periplasmic binding protein-like II"/>
    <property type="match status" value="1"/>
</dbReference>
<dbReference type="PANTHER" id="PTHR30290">
    <property type="entry name" value="PERIPLASMIC BINDING COMPONENT OF ABC TRANSPORTER"/>
    <property type="match status" value="1"/>
</dbReference>
<comment type="subcellular location">
    <subcellularLocation>
        <location evidence="1">Cell envelope</location>
    </subcellularLocation>
</comment>
<dbReference type="GO" id="GO:1904680">
    <property type="term" value="F:peptide transmembrane transporter activity"/>
    <property type="evidence" value="ECO:0007669"/>
    <property type="project" value="TreeGrafter"/>
</dbReference>
<comment type="caution">
    <text evidence="7">The sequence shown here is derived from an EMBL/GenBank/DDBJ whole genome shotgun (WGS) entry which is preliminary data.</text>
</comment>
<proteinExistence type="inferred from homology"/>
<sequence length="526" mass="58329">MFNRTIRRTAAALAVMSLLAGCGLFSDDDAEAERRITVGTTSEPSTLDPAASWDNSWEMFRNVFQTLVSFPTGSSYPQPDAARKCRFTDAANQVFQCVLRDGLKFSDGEPLDAAAVKHSFDRIRKINVPGGPAGLLDSLRTVETSGDDTVVFRLRKPDATFPFILATPAMSLVAPAEYPMDRLRQDSGITGSGPYVLASYADGDRAELNRNKDYRGFAKHRNNAVTIQYFKDSDTVFRALQKKEIDAIYRGLTSEQVVELQHKGPRNKDLQLVETVGADIRYLVFNPADPAAGKLGVRRAVAQIVDRDALVAKVYQGTAEPLYSMVPKGIFAHTTSFFDQYGDPDVNEARAILNGAGISAPVPLTLWYTTDRYGSGTAAEFTELKRQLEASGLFRITLRGKPWKQFQAGYQKGEYPVFGRGWFPDFPDPDNFIAPFVGTNNALSTPYESPEITQKLLPRSRRVSDRAAVNAEFARAQEIFVDDVRLLPLWQGKLYVASTDDIGGGERALDPQTVMQMWELNRKASW</sequence>
<dbReference type="Gene3D" id="3.10.105.10">
    <property type="entry name" value="Dipeptide-binding Protein, Domain 3"/>
    <property type="match status" value="1"/>
</dbReference>
<feature type="domain" description="Solute-binding protein family 5" evidence="6">
    <location>
        <begin position="77"/>
        <end position="442"/>
    </location>
</feature>
<evidence type="ECO:0000256" key="5">
    <source>
        <dbReference type="SAM" id="SignalP"/>
    </source>
</evidence>